<protein>
    <recommendedName>
        <fullName evidence="5">Cytochrome c domain-containing protein</fullName>
    </recommendedName>
</protein>
<dbReference type="Pfam" id="PF03150">
    <property type="entry name" value="CCP_MauG"/>
    <property type="match status" value="1"/>
</dbReference>
<organism evidence="4">
    <name type="scientific">marine metagenome</name>
    <dbReference type="NCBI Taxonomy" id="408172"/>
    <lineage>
        <taxon>unclassified sequences</taxon>
        <taxon>metagenomes</taxon>
        <taxon>ecological metagenomes</taxon>
    </lineage>
</organism>
<dbReference type="Gene3D" id="1.10.760.10">
    <property type="entry name" value="Cytochrome c-like domain"/>
    <property type="match status" value="2"/>
</dbReference>
<keyword evidence="1" id="KW-0732">Signal</keyword>
<dbReference type="SUPFAM" id="SSF46626">
    <property type="entry name" value="Cytochrome c"/>
    <property type="match status" value="2"/>
</dbReference>
<dbReference type="GO" id="GO:0016491">
    <property type="term" value="F:oxidoreductase activity"/>
    <property type="evidence" value="ECO:0007669"/>
    <property type="project" value="InterPro"/>
</dbReference>
<dbReference type="PANTHER" id="PTHR44103:SF1">
    <property type="entry name" value="PROPROTEIN CONVERTASE P"/>
    <property type="match status" value="1"/>
</dbReference>
<dbReference type="Pfam" id="PF13517">
    <property type="entry name" value="FG-GAP_3"/>
    <property type="match status" value="2"/>
</dbReference>
<dbReference type="PANTHER" id="PTHR44103">
    <property type="entry name" value="PROPROTEIN CONVERTASE P"/>
    <property type="match status" value="1"/>
</dbReference>
<dbReference type="InterPro" id="IPR004852">
    <property type="entry name" value="Di-haem_cyt_c_peroxidsae"/>
</dbReference>
<dbReference type="Pfam" id="PF07593">
    <property type="entry name" value="UnbV_ASPIC"/>
    <property type="match status" value="1"/>
</dbReference>
<feature type="non-terminal residue" evidence="4">
    <location>
        <position position="995"/>
    </location>
</feature>
<feature type="domain" description="ASPIC/UnbV" evidence="3">
    <location>
        <begin position="543"/>
        <end position="609"/>
    </location>
</feature>
<dbReference type="GO" id="GO:0020037">
    <property type="term" value="F:heme binding"/>
    <property type="evidence" value="ECO:0007669"/>
    <property type="project" value="InterPro"/>
</dbReference>
<dbReference type="AlphaFoldDB" id="A0A381YYL0"/>
<proteinExistence type="predicted"/>
<dbReference type="GO" id="GO:0009055">
    <property type="term" value="F:electron transfer activity"/>
    <property type="evidence" value="ECO:0007669"/>
    <property type="project" value="InterPro"/>
</dbReference>
<evidence type="ECO:0000256" key="1">
    <source>
        <dbReference type="ARBA" id="ARBA00022729"/>
    </source>
</evidence>
<sequence>MLIRGFNISGLVLTVCFLLARPFASDGREIVKTFDLPGTGKVSVWSEKLSKQKLSCSAGFITHNLDHYTSVDGDTVDQFEANGAGVALGDLDGDSDLDVVLGNHSGTNTILWNQVTQNMDDGFFPNFISEHMSFGNTRAVNLVDVDADGWLDIVMTRRNGAFNYLRNTGQPDSTDSFNGIQRASGTSFVQQVLPGIAWPAYALNWADLDLDGDLDLVTGSYDASLLENQGNDFLIGYGAGVLIYINQEGKYVPNRLAEKAQAMAIAFFDINRDGSKDIVVGNDFAVPDYAWLRMATTTSSGNINSKEKILEFPWSLQVNGWIPTSFDTTSYSTMSLDVGDVDNDQISELYSTDMMPYDETDTTVAAYEPLMADMDHNRNAGDPQIMANVLLVNTGVVGYQDAARPRGLDATGWSWSAKFGDLDQDGLLDLYVVNGMAESTVFAHLDNHELIEANQVFRNIGNGYFKPAPEWKLGSTFGGRGMSMGDLDGDGDLDIVVNNLRGPAQLLENRLCGGESLQVDLHWHNDSPLAFQPQMGEIRNTRAIGTVVYLKTSAGNFKRDVRVASGYLSGDPPRLHFGFPTNTSLYSLEIHWPDNVVSIVTDLSPQTLLKVSRLSGFFRNSRIPQKDSVVDQKKEEKDRNIKQAYPPKIECDALNRQSECLKVTNVLSEEKFDQQLRKIIAQHGLTGEPRNAHDLPSIIEPVAQLGKKLFFSKALGGDLDSACASCHHPLLGGGDALSVSIGVGAHDQDLLGSARTHPEGPTVSRNATSTFNVAFFNHVLTYDGRFEKLDTLNIIDGTSKFTNSSLQSSIRTPDSLFGEADPNAGDDLVAAQSRFPLTMLDEMRGFEFEAHRPGRFVRRHISARLGNYGEGKGELKRNRWLTEFQSVFGNTDNPRNLINENNIAKALSAYQRSQVFVDTSWRAYVQGNNNAIDKSAKRGALMFFQSEDEGGAGCANCHSGDFFTDEQFHVLALPQIGPGKEDGRFHDDYGRFRVS</sequence>
<dbReference type="InterPro" id="IPR013517">
    <property type="entry name" value="FG-GAP"/>
</dbReference>
<reference evidence="4" key="1">
    <citation type="submission" date="2018-05" db="EMBL/GenBank/DDBJ databases">
        <authorList>
            <person name="Lanie J.A."/>
            <person name="Ng W.-L."/>
            <person name="Kazmierczak K.M."/>
            <person name="Andrzejewski T.M."/>
            <person name="Davidsen T.M."/>
            <person name="Wayne K.J."/>
            <person name="Tettelin H."/>
            <person name="Glass J.I."/>
            <person name="Rusch D."/>
            <person name="Podicherti R."/>
            <person name="Tsui H.-C.T."/>
            <person name="Winkler M.E."/>
        </authorList>
    </citation>
    <scope>NUCLEOTIDE SEQUENCE</scope>
</reference>
<dbReference type="InterPro" id="IPR036909">
    <property type="entry name" value="Cyt_c-like_dom_sf"/>
</dbReference>
<dbReference type="Gene3D" id="2.130.10.130">
    <property type="entry name" value="Integrin alpha, N-terminal"/>
    <property type="match status" value="2"/>
</dbReference>
<evidence type="ECO:0000313" key="4">
    <source>
        <dbReference type="EMBL" id="SVA82136.1"/>
    </source>
</evidence>
<dbReference type="InterPro" id="IPR028994">
    <property type="entry name" value="Integrin_alpha_N"/>
</dbReference>
<dbReference type="SUPFAM" id="SSF69318">
    <property type="entry name" value="Integrin alpha N-terminal domain"/>
    <property type="match status" value="2"/>
</dbReference>
<dbReference type="InterPro" id="IPR011519">
    <property type="entry name" value="UnbV_ASPIC"/>
</dbReference>
<evidence type="ECO:0000259" key="3">
    <source>
        <dbReference type="Pfam" id="PF07593"/>
    </source>
</evidence>
<accession>A0A381YYL0</accession>
<feature type="domain" description="Di-haem cytochrome c peroxidase" evidence="2">
    <location>
        <begin position="703"/>
        <end position="929"/>
    </location>
</feature>
<dbReference type="EMBL" id="UINC01019403">
    <property type="protein sequence ID" value="SVA82136.1"/>
    <property type="molecule type" value="Genomic_DNA"/>
</dbReference>
<evidence type="ECO:0000259" key="2">
    <source>
        <dbReference type="Pfam" id="PF03150"/>
    </source>
</evidence>
<name>A0A381YYL0_9ZZZZ</name>
<gene>
    <name evidence="4" type="ORF">METZ01_LOCUS134990</name>
</gene>
<evidence type="ECO:0008006" key="5">
    <source>
        <dbReference type="Google" id="ProtNLM"/>
    </source>
</evidence>